<evidence type="ECO:0000259" key="6">
    <source>
        <dbReference type="Pfam" id="PF05140"/>
    </source>
</evidence>
<dbReference type="InterPro" id="IPR007816">
    <property type="entry name" value="ResB-like_domain"/>
</dbReference>
<keyword evidence="4" id="KW-1133">Transmembrane helix</keyword>
<organism evidence="7">
    <name type="scientific">Lyngbya confervoides BDU141951</name>
    <dbReference type="NCBI Taxonomy" id="1574623"/>
    <lineage>
        <taxon>Bacteria</taxon>
        <taxon>Bacillati</taxon>
        <taxon>Cyanobacteriota</taxon>
        <taxon>Cyanophyceae</taxon>
        <taxon>Oscillatoriophycideae</taxon>
        <taxon>Oscillatoriales</taxon>
        <taxon>Microcoleaceae</taxon>
        <taxon>Lyngbya</taxon>
    </lineage>
</organism>
<evidence type="ECO:0000256" key="5">
    <source>
        <dbReference type="ARBA" id="ARBA00023136"/>
    </source>
</evidence>
<name>A0A0C1YAA9_9CYAN</name>
<evidence type="ECO:0000256" key="2">
    <source>
        <dbReference type="ARBA" id="ARBA00022692"/>
    </source>
</evidence>
<keyword evidence="5" id="KW-0472">Membrane</keyword>
<comment type="subcellular location">
    <subcellularLocation>
        <location evidence="1">Membrane</location>
        <topology evidence="1">Multi-pass membrane protein</topology>
    </subcellularLocation>
</comment>
<feature type="domain" description="ResB-like" evidence="6">
    <location>
        <begin position="460"/>
        <end position="531"/>
    </location>
</feature>
<dbReference type="AlphaFoldDB" id="A0A0C1YAA9"/>
<dbReference type="GO" id="GO:0016020">
    <property type="term" value="C:membrane"/>
    <property type="evidence" value="ECO:0007669"/>
    <property type="project" value="UniProtKB-SubCell"/>
</dbReference>
<comment type="caution">
    <text evidence="7">The sequence shown here is derived from an EMBL/GenBank/DDBJ whole genome shotgun (WGS) entry which is preliminary data.</text>
</comment>
<reference evidence="7" key="3">
    <citation type="submission" date="2020-02" db="EMBL/GenBank/DDBJ databases">
        <authorList>
            <person name="Sarangi A.N."/>
            <person name="Ghosh S."/>
            <person name="Mukherjee M."/>
            <person name="Tripathy S."/>
        </authorList>
    </citation>
    <scope>NUCLEOTIDE SEQUENCE</scope>
    <source>
        <strain evidence="7">BDU141951</strain>
    </source>
</reference>
<protein>
    <submittedName>
        <fullName evidence="7">Cytochrome c biogenesis protein ResB</fullName>
    </submittedName>
</protein>
<dbReference type="InterPro" id="IPR023494">
    <property type="entry name" value="Cyt_c_bgen_Ccs1/CcsB/ResB"/>
</dbReference>
<reference evidence="7" key="2">
    <citation type="journal article" date="2015" name="Genome Announc.">
        <title>Draft Genome Sequence of Filamentous Marine Cyanobacterium Lyngbya confervoides Strain BDU141951.</title>
        <authorList>
            <person name="Chandrababunaidu M.M."/>
            <person name="Sen D."/>
            <person name="Tripathy S."/>
        </authorList>
    </citation>
    <scope>NUCLEOTIDE SEQUENCE</scope>
    <source>
        <strain evidence="7">BDU141951</strain>
    </source>
</reference>
<reference evidence="7" key="1">
    <citation type="submission" date="2014-11" db="EMBL/GenBank/DDBJ databases">
        <authorList>
            <person name="Malar M.C."/>
            <person name="Sen D."/>
            <person name="Tripathy S."/>
        </authorList>
    </citation>
    <scope>NUCLEOTIDE SEQUENCE</scope>
    <source>
        <strain evidence="7">BDU141951</strain>
    </source>
</reference>
<dbReference type="GO" id="GO:0017004">
    <property type="term" value="P:cytochrome complex assembly"/>
    <property type="evidence" value="ECO:0007669"/>
    <property type="project" value="UniProtKB-KW"/>
</dbReference>
<keyword evidence="3" id="KW-0201">Cytochrome c-type biogenesis</keyword>
<keyword evidence="2" id="KW-0812">Transmembrane</keyword>
<proteinExistence type="predicted"/>
<dbReference type="EMBL" id="JTHE02000002">
    <property type="protein sequence ID" value="NEV65568.1"/>
    <property type="molecule type" value="Genomic_DNA"/>
</dbReference>
<evidence type="ECO:0000256" key="1">
    <source>
        <dbReference type="ARBA" id="ARBA00004141"/>
    </source>
</evidence>
<evidence type="ECO:0000256" key="4">
    <source>
        <dbReference type="ARBA" id="ARBA00022989"/>
    </source>
</evidence>
<sequence>MESKIFRFLGSIRLAVPLLVAIAIILIGATFYESEVGSATVQREIYKSAWFGALMFLLAVNLGISTLSRFPWKGPRKIGFALTHWGLIVIIAGSAAVIHLSTEGMLLVRTDSGPGSQIRVEGDLLEVVAPDQTRQQTDIFIKSDGSVYPRQFGGLSLLGYSDNAIKTVQFTNDGAVENLAVQVQLQSDRMGQTLERWLAVAPAAYSQMDIGPAHLELFEARDEAELQQLLQAPDAEQSPMGTLAISQIAGQSRDRAIDVSKALGQTLALSPDLSLTVANVWPDFRLGSDGQPTSASDQYRNPAVQLVVTQGELQERWFVFGKAGLPPVRSDDQIALALTYEPPAATPTDYFRLVAAPNHQLFYAAASSKGFKSGEFLPEQSVTPGWADFEISLAQQLDHAQVQRQIVPVMPVAQGAVPAEGSPALHVATADGQDFWLPWGEPTELDTPNGEYFAAFTPKLLELPFYVKLNDFIVERNEGSESVAMWTSDITLFDAQTDTAVQRSVWMNHPTWFRGWKLAQASWNPGDLQQSTLQLKREPWWVTALTWTGSLLVVIGIVVMFYGPSLVKRWRRWTRSPQPESEPTVEENSGEKAVGTIPILAVFGK</sequence>
<accession>A0A0C1YAA9</accession>
<gene>
    <name evidence="7" type="ORF">QQ91_000370</name>
</gene>
<dbReference type="Pfam" id="PF05140">
    <property type="entry name" value="ResB"/>
    <property type="match status" value="1"/>
</dbReference>
<evidence type="ECO:0000313" key="7">
    <source>
        <dbReference type="EMBL" id="NEV65568.1"/>
    </source>
</evidence>
<evidence type="ECO:0000256" key="3">
    <source>
        <dbReference type="ARBA" id="ARBA00022748"/>
    </source>
</evidence>
<dbReference type="PANTHER" id="PTHR31566">
    <property type="entry name" value="CYTOCHROME C BIOGENESIS PROTEIN CCS1, CHLOROPLASTIC"/>
    <property type="match status" value="1"/>
</dbReference>